<dbReference type="EMBL" id="JAWNFY010000012">
    <property type="protein sequence ID" value="MDY5146437.1"/>
    <property type="molecule type" value="Genomic_DNA"/>
</dbReference>
<dbReference type="SMART" id="SM00436">
    <property type="entry name" value="TOP1Bc"/>
    <property type="match status" value="1"/>
</dbReference>
<feature type="domain" description="Topo IA-type catalytic" evidence="11">
    <location>
        <begin position="140"/>
        <end position="592"/>
    </location>
</feature>
<feature type="region of interest" description="Disordered" evidence="9">
    <location>
        <begin position="855"/>
        <end position="928"/>
    </location>
</feature>
<dbReference type="Gene3D" id="3.40.50.140">
    <property type="match status" value="1"/>
</dbReference>
<reference evidence="12 14" key="1">
    <citation type="submission" date="2023-10" db="EMBL/GenBank/DDBJ databases">
        <title>Whole Genome based description of the genera Actinobaculum and Actinotignum reveals a complex phylogenetic relationship within the species included in the genus Actinotignum.</title>
        <authorList>
            <person name="Jensen C.S."/>
            <person name="Dargis R."/>
            <person name="Kemp M."/>
            <person name="Christensen J.J."/>
        </authorList>
    </citation>
    <scope>NUCLEOTIDE SEQUENCE</scope>
    <source>
        <strain evidence="13 14">SLA_B089</strain>
        <strain evidence="12">SLA_B245</strain>
    </source>
</reference>
<dbReference type="EMBL" id="JAWNFV010000004">
    <property type="protein sequence ID" value="MDY5140268.1"/>
    <property type="molecule type" value="Genomic_DNA"/>
</dbReference>
<dbReference type="CDD" id="cd03363">
    <property type="entry name" value="TOPRIM_TopoIA_TopoI"/>
    <property type="match status" value="1"/>
</dbReference>
<dbReference type="SMART" id="SM00437">
    <property type="entry name" value="TOP1Ac"/>
    <property type="match status" value="1"/>
</dbReference>
<dbReference type="Gene3D" id="1.10.460.10">
    <property type="entry name" value="Topoisomerase I, domain 2"/>
    <property type="match status" value="1"/>
</dbReference>
<dbReference type="InterPro" id="IPR003602">
    <property type="entry name" value="Topo_IA_DNA-bd_dom"/>
</dbReference>
<evidence type="ECO:0000256" key="4">
    <source>
        <dbReference type="ARBA" id="ARBA00022842"/>
    </source>
</evidence>
<dbReference type="InterPro" id="IPR005733">
    <property type="entry name" value="TopoI_bac-type"/>
</dbReference>
<evidence type="ECO:0000313" key="15">
    <source>
        <dbReference type="Proteomes" id="UP001288320"/>
    </source>
</evidence>
<dbReference type="RefSeq" id="WP_087070302.1">
    <property type="nucleotide sequence ID" value="NZ_CAUPFC010000005.1"/>
</dbReference>
<dbReference type="InterPro" id="IPR013825">
    <property type="entry name" value="Topo_IA_cen_sub2"/>
</dbReference>
<name>A0AAW9HB92_9ACTO</name>
<evidence type="ECO:0000256" key="7">
    <source>
        <dbReference type="ARBA" id="ARBA00023235"/>
    </source>
</evidence>
<feature type="site" description="Interaction with DNA" evidence="8">
    <location>
        <position position="32"/>
    </location>
</feature>
<dbReference type="SMART" id="SM00493">
    <property type="entry name" value="TOPRIM"/>
    <property type="match status" value="1"/>
</dbReference>
<dbReference type="HAMAP" id="MF_00952">
    <property type="entry name" value="Topoisom_1_prok"/>
    <property type="match status" value="1"/>
</dbReference>
<dbReference type="NCBIfam" id="TIGR01051">
    <property type="entry name" value="topA_bact"/>
    <property type="match status" value="1"/>
</dbReference>
<feature type="site" description="Interaction with DNA" evidence="8">
    <location>
        <position position="159"/>
    </location>
</feature>
<comment type="subunit">
    <text evidence="8">Monomer.</text>
</comment>
<feature type="region of interest" description="Interaction with DNA" evidence="8">
    <location>
        <begin position="174"/>
        <end position="179"/>
    </location>
</feature>
<feature type="domain" description="Toprim" evidence="10">
    <location>
        <begin position="2"/>
        <end position="125"/>
    </location>
</feature>
<dbReference type="Pfam" id="PF01751">
    <property type="entry name" value="Toprim"/>
    <property type="match status" value="1"/>
</dbReference>
<keyword evidence="6 8" id="KW-0238">DNA-binding</keyword>
<dbReference type="AlphaFoldDB" id="A0AAW9HB92"/>
<dbReference type="InterPro" id="IPR000380">
    <property type="entry name" value="Topo_IA"/>
</dbReference>
<dbReference type="InterPro" id="IPR013824">
    <property type="entry name" value="Topo_IA_cen_sub1"/>
</dbReference>
<feature type="compositionally biased region" description="Low complexity" evidence="9">
    <location>
        <begin position="917"/>
        <end position="928"/>
    </location>
</feature>
<feature type="site" description="Interaction with DNA" evidence="8">
    <location>
        <position position="524"/>
    </location>
</feature>
<dbReference type="InterPro" id="IPR013497">
    <property type="entry name" value="Topo_IA_cen"/>
</dbReference>
<feature type="site" description="Interaction with DNA" evidence="8">
    <location>
        <position position="154"/>
    </location>
</feature>
<feature type="site" description="Interaction with DNA" evidence="8">
    <location>
        <position position="150"/>
    </location>
</feature>
<dbReference type="PRINTS" id="PR00417">
    <property type="entry name" value="PRTPISMRASEI"/>
</dbReference>
<evidence type="ECO:0000313" key="13">
    <source>
        <dbReference type="EMBL" id="MDY5146437.1"/>
    </source>
</evidence>
<keyword evidence="14" id="KW-1185">Reference proteome</keyword>
<dbReference type="PROSITE" id="PS50880">
    <property type="entry name" value="TOPRIM"/>
    <property type="match status" value="1"/>
</dbReference>
<keyword evidence="4" id="KW-0460">Magnesium</keyword>
<evidence type="ECO:0000256" key="2">
    <source>
        <dbReference type="ARBA" id="ARBA00009446"/>
    </source>
</evidence>
<dbReference type="PROSITE" id="PS00396">
    <property type="entry name" value="TOPO_IA_1"/>
    <property type="match status" value="1"/>
</dbReference>
<dbReference type="InterPro" id="IPR023406">
    <property type="entry name" value="Topo_IA_AS"/>
</dbReference>
<dbReference type="GO" id="GO:0003917">
    <property type="term" value="F:DNA topoisomerase type I (single strand cut, ATP-independent) activity"/>
    <property type="evidence" value="ECO:0007669"/>
    <property type="project" value="UniProtKB-UniRule"/>
</dbReference>
<gene>
    <name evidence="8 12" type="primary">topA</name>
    <name evidence="12" type="ORF">R6G74_02900</name>
    <name evidence="13" type="ORF">R6P33_05285</name>
</gene>
<evidence type="ECO:0000313" key="12">
    <source>
        <dbReference type="EMBL" id="MDY5140268.1"/>
    </source>
</evidence>
<dbReference type="InterPro" id="IPR028612">
    <property type="entry name" value="Topoisom_1_IA"/>
</dbReference>
<dbReference type="Proteomes" id="UP001288320">
    <property type="component" value="Unassembled WGS sequence"/>
</dbReference>
<organism evidence="12 15">
    <name type="scientific">Actinotignum timonense</name>
    <dbReference type="NCBI Taxonomy" id="1870995"/>
    <lineage>
        <taxon>Bacteria</taxon>
        <taxon>Bacillati</taxon>
        <taxon>Actinomycetota</taxon>
        <taxon>Actinomycetes</taxon>
        <taxon>Actinomycetales</taxon>
        <taxon>Actinomycetaceae</taxon>
        <taxon>Actinotignum</taxon>
    </lineage>
</organism>
<keyword evidence="7 8" id="KW-0413">Isomerase</keyword>
<dbReference type="InterPro" id="IPR025589">
    <property type="entry name" value="Toprim_C_rpt"/>
</dbReference>
<dbReference type="PANTHER" id="PTHR42785:SF1">
    <property type="entry name" value="DNA TOPOISOMERASE"/>
    <property type="match status" value="1"/>
</dbReference>
<comment type="function">
    <text evidence="8">Releases the supercoiling and torsional tension of DNA, which is introduced during the DNA replication and transcription, by transiently cleaving and rejoining one strand of the DNA duplex. Introduces a single-strand break via transesterification at a target site in duplex DNA. The scissile phosphodiester is attacked by the catalytic tyrosine of the enzyme, resulting in the formation of a DNA-(5'-phosphotyrosyl)-enzyme intermediate and the expulsion of a 3'-OH DNA strand. The free DNA strand then undergoes passage around the unbroken strand, thus removing DNA supercoils. Finally, in the religation step, the DNA 3'-OH attacks the covalent intermediate to expel the active-site tyrosine and restore the DNA phosphodiester backbone.</text>
</comment>
<dbReference type="GO" id="GO:0046872">
    <property type="term" value="F:metal ion binding"/>
    <property type="evidence" value="ECO:0007669"/>
    <property type="project" value="UniProtKB-KW"/>
</dbReference>
<dbReference type="Gene3D" id="2.70.20.10">
    <property type="entry name" value="Topoisomerase I, domain 3"/>
    <property type="match status" value="1"/>
</dbReference>
<dbReference type="InterPro" id="IPR003601">
    <property type="entry name" value="Topo_IA_2"/>
</dbReference>
<comment type="similarity">
    <text evidence="2 8">Belongs to the type IA topoisomerase family.</text>
</comment>
<feature type="site" description="Interaction with DNA" evidence="8">
    <location>
        <position position="151"/>
    </location>
</feature>
<dbReference type="Pfam" id="PF13368">
    <property type="entry name" value="Toprim_C_rpt"/>
    <property type="match status" value="4"/>
</dbReference>
<dbReference type="GO" id="GO:0006265">
    <property type="term" value="P:DNA topological change"/>
    <property type="evidence" value="ECO:0007669"/>
    <property type="project" value="UniProtKB-UniRule"/>
</dbReference>
<evidence type="ECO:0000313" key="14">
    <source>
        <dbReference type="Proteomes" id="UP001284901"/>
    </source>
</evidence>
<proteinExistence type="inferred from homology"/>
<keyword evidence="3" id="KW-0479">Metal-binding</keyword>
<dbReference type="InterPro" id="IPR006171">
    <property type="entry name" value="TOPRIM_dom"/>
</dbReference>
<dbReference type="InterPro" id="IPR013826">
    <property type="entry name" value="Topo_IA_cen_sub3"/>
</dbReference>
<dbReference type="PANTHER" id="PTHR42785">
    <property type="entry name" value="DNA TOPOISOMERASE, TYPE IA, CORE"/>
    <property type="match status" value="1"/>
</dbReference>
<accession>A0AAW9HB92</accession>
<evidence type="ECO:0000256" key="8">
    <source>
        <dbReference type="HAMAP-Rule" id="MF_00952"/>
    </source>
</evidence>
<dbReference type="PROSITE" id="PS52039">
    <property type="entry name" value="TOPO_IA_2"/>
    <property type="match status" value="1"/>
</dbReference>
<dbReference type="Pfam" id="PF01131">
    <property type="entry name" value="Topoisom_bac"/>
    <property type="match status" value="1"/>
</dbReference>
<feature type="compositionally biased region" description="Basic residues" evidence="9">
    <location>
        <begin position="862"/>
        <end position="871"/>
    </location>
</feature>
<dbReference type="SUPFAM" id="SSF56712">
    <property type="entry name" value="Prokaryotic type I DNA topoisomerase"/>
    <property type="match status" value="1"/>
</dbReference>
<evidence type="ECO:0000256" key="9">
    <source>
        <dbReference type="SAM" id="MobiDB-lite"/>
    </source>
</evidence>
<dbReference type="CDD" id="cd00186">
    <property type="entry name" value="TOP1Ac"/>
    <property type="match status" value="1"/>
</dbReference>
<feature type="site" description="Interaction with DNA" evidence="8">
    <location>
        <position position="322"/>
    </location>
</feature>
<comment type="caution">
    <text evidence="12">The sequence shown here is derived from an EMBL/GenBank/DDBJ whole genome shotgun (WGS) entry which is preliminary data.</text>
</comment>
<dbReference type="InterPro" id="IPR034149">
    <property type="entry name" value="TOPRIM_TopoI"/>
</dbReference>
<evidence type="ECO:0000256" key="1">
    <source>
        <dbReference type="ARBA" id="ARBA00000213"/>
    </source>
</evidence>
<dbReference type="InterPro" id="IPR023405">
    <property type="entry name" value="Topo_IA_core_domain"/>
</dbReference>
<feature type="compositionally biased region" description="Low complexity" evidence="9">
    <location>
        <begin position="872"/>
        <end position="883"/>
    </location>
</feature>
<feature type="site" description="Interaction with DNA" evidence="8">
    <location>
        <position position="166"/>
    </location>
</feature>
<sequence length="928" mass="101008">MTKLVIVESPAKARTIGRYLGEDFEVLASVGHIRDLPQPSELPDSMKKGPYGRFAVDVDGDFAPYYVISAGKNKTVAELKKALKNADELFLATDEDREGEAIAWHLYEVLKPKVPTSRMVFHEITPEAISRALETPRALDTQLVDAQESRRILDRLVGYEVSPLLWRKVAAGLSAGRVQSATTRLVVQRERERMAFVSASYWDVTATFGTSEQFEAALHSLDGARIASGKDFGDDGALSAKATKEGVRALNSELAGELAETLEGARGTVRTREEKPYRRRPAAPFTTSTLQQEAGRKLRLSSRQTMRIAQSLYESGYITYMRTDSTNLSAQAISAARSQIKELYGQASLPEKPRFYGKKAKGAQEAHEAIRPAGDHFRTPQMVAGELSGADFRLYELIWKRTVASQMEDARGQTVSLKIDVPVSGAAGAQTATFSASGTVITFPGFLAAYEEGRDANRYEATDAARLPDVKEGEALLVSAPQATGHETLPPPRYTEASLVKKMEELGIGRPSTYASTISTITDRGYVEHRGQALVPTWTAFSVVRLLEENLPDLVDYDFTAQMETDLDRIAEGSGDRVTYLSKFWRGDGDKPGLEGRVESLGDIDARAINSTPIGEGITLRNGKYGPYLEVEGSDKRASVPAGMAPDEMTVEAARDILEKASSDGRELGEDPETGRRVVVKSGRFGPYVTEIIREGEVALTPTGKVSKKAPKPRTASLLKSMQPETVTLEEALRLLHLPRVIGQGEDGVDITATNGRYGPYITHGKDTRSLETEEQIFTITLEEAQALLAQPKRRRGQAAAKPPLKELGTDPVTEAPVVLKEGRFGPYVTDGKTNASLRKGDTVEDITPERAYELLADRRAKGPVKRRTTAKKTASASSSAKKTTAKKTSAKTSTAKTTTSKKPAANKTTAKKPSAKKSATESTTEKA</sequence>
<evidence type="ECO:0000256" key="6">
    <source>
        <dbReference type="ARBA" id="ARBA00023125"/>
    </source>
</evidence>
<evidence type="ECO:0000259" key="10">
    <source>
        <dbReference type="PROSITE" id="PS50880"/>
    </source>
</evidence>
<protein>
    <recommendedName>
        <fullName evidence="8">DNA topoisomerase 1</fullName>
        <ecNumber evidence="8">5.6.2.1</ecNumber>
    </recommendedName>
    <alternativeName>
        <fullName evidence="8">DNA topoisomerase I</fullName>
    </alternativeName>
</protein>
<keyword evidence="5 8" id="KW-0799">Topoisomerase</keyword>
<dbReference type="GeneID" id="92812959"/>
<dbReference type="Proteomes" id="UP001284901">
    <property type="component" value="Unassembled WGS sequence"/>
</dbReference>
<evidence type="ECO:0000256" key="5">
    <source>
        <dbReference type="ARBA" id="ARBA00023029"/>
    </source>
</evidence>
<comment type="catalytic activity">
    <reaction evidence="1 8">
        <text>ATP-independent breakage of single-stranded DNA, followed by passage and rejoining.</text>
        <dbReference type="EC" id="5.6.2.1"/>
    </reaction>
</comment>
<evidence type="ECO:0000256" key="3">
    <source>
        <dbReference type="ARBA" id="ARBA00022723"/>
    </source>
</evidence>
<dbReference type="GO" id="GO:0003677">
    <property type="term" value="F:DNA binding"/>
    <property type="evidence" value="ECO:0007669"/>
    <property type="project" value="UniProtKB-KW"/>
</dbReference>
<dbReference type="Gene3D" id="1.10.290.10">
    <property type="entry name" value="Topoisomerase I, domain 4"/>
    <property type="match status" value="1"/>
</dbReference>
<dbReference type="EC" id="5.6.2.1" evidence="8"/>
<feature type="region of interest" description="Disordered" evidence="9">
    <location>
        <begin position="791"/>
        <end position="814"/>
    </location>
</feature>
<evidence type="ECO:0000259" key="11">
    <source>
        <dbReference type="PROSITE" id="PS52039"/>
    </source>
</evidence>
<feature type="active site" description="O-(5'-phospho-DNA)-tyrosine intermediate" evidence="8">
    <location>
        <position position="320"/>
    </location>
</feature>
<feature type="compositionally biased region" description="Low complexity" evidence="9">
    <location>
        <begin position="891"/>
        <end position="909"/>
    </location>
</feature>